<comment type="caution">
    <text evidence="8">The sequence shown here is derived from an EMBL/GenBank/DDBJ whole genome shotgun (WGS) entry which is preliminary data.</text>
</comment>
<evidence type="ECO:0000256" key="4">
    <source>
        <dbReference type="ARBA" id="ARBA00023242"/>
    </source>
</evidence>
<evidence type="ECO:0000259" key="6">
    <source>
        <dbReference type="Pfam" id="PF24662"/>
    </source>
</evidence>
<dbReference type="Proteomes" id="UP001412067">
    <property type="component" value="Unassembled WGS sequence"/>
</dbReference>
<accession>A0ABR2M7B7</accession>
<evidence type="ECO:0000256" key="2">
    <source>
        <dbReference type="ARBA" id="ARBA00023015"/>
    </source>
</evidence>
<dbReference type="Pfam" id="PF25826">
    <property type="entry name" value="DUF7952"/>
    <property type="match status" value="1"/>
</dbReference>
<keyword evidence="3" id="KW-0804">Transcription</keyword>
<evidence type="ECO:0000256" key="5">
    <source>
        <dbReference type="SAM" id="MobiDB-lite"/>
    </source>
</evidence>
<keyword evidence="4" id="KW-0539">Nucleus</keyword>
<evidence type="ECO:0000313" key="9">
    <source>
        <dbReference type="Proteomes" id="UP001412067"/>
    </source>
</evidence>
<keyword evidence="9" id="KW-1185">Reference proteome</keyword>
<dbReference type="Pfam" id="PF24662">
    <property type="entry name" value="DUF7650"/>
    <property type="match status" value="1"/>
</dbReference>
<evidence type="ECO:0000256" key="3">
    <source>
        <dbReference type="ARBA" id="ARBA00023163"/>
    </source>
</evidence>
<keyword evidence="2" id="KW-0805">Transcription regulation</keyword>
<feature type="region of interest" description="Disordered" evidence="5">
    <location>
        <begin position="561"/>
        <end position="580"/>
    </location>
</feature>
<evidence type="ECO:0000259" key="7">
    <source>
        <dbReference type="Pfam" id="PF25826"/>
    </source>
</evidence>
<reference evidence="8 9" key="1">
    <citation type="journal article" date="2022" name="Nat. Plants">
        <title>Genomes of leafy and leafless Platanthera orchids illuminate the evolution of mycoheterotrophy.</title>
        <authorList>
            <person name="Li M.H."/>
            <person name="Liu K.W."/>
            <person name="Li Z."/>
            <person name="Lu H.C."/>
            <person name="Ye Q.L."/>
            <person name="Zhang D."/>
            <person name="Wang J.Y."/>
            <person name="Li Y.F."/>
            <person name="Zhong Z.M."/>
            <person name="Liu X."/>
            <person name="Yu X."/>
            <person name="Liu D.K."/>
            <person name="Tu X.D."/>
            <person name="Liu B."/>
            <person name="Hao Y."/>
            <person name="Liao X.Y."/>
            <person name="Jiang Y.T."/>
            <person name="Sun W.H."/>
            <person name="Chen J."/>
            <person name="Chen Y.Q."/>
            <person name="Ai Y."/>
            <person name="Zhai J.W."/>
            <person name="Wu S.S."/>
            <person name="Zhou Z."/>
            <person name="Hsiao Y.Y."/>
            <person name="Wu W.L."/>
            <person name="Chen Y.Y."/>
            <person name="Lin Y.F."/>
            <person name="Hsu J.L."/>
            <person name="Li C.Y."/>
            <person name="Wang Z.W."/>
            <person name="Zhao X."/>
            <person name="Zhong W.Y."/>
            <person name="Ma X.K."/>
            <person name="Ma L."/>
            <person name="Huang J."/>
            <person name="Chen G.Z."/>
            <person name="Huang M.Z."/>
            <person name="Huang L."/>
            <person name="Peng D.H."/>
            <person name="Luo Y.B."/>
            <person name="Zou S.Q."/>
            <person name="Chen S.P."/>
            <person name="Lan S."/>
            <person name="Tsai W.C."/>
            <person name="Van de Peer Y."/>
            <person name="Liu Z.J."/>
        </authorList>
    </citation>
    <scope>NUCLEOTIDE SEQUENCE [LARGE SCALE GENOMIC DNA]</scope>
    <source>
        <strain evidence="8">Lor288</strain>
    </source>
</reference>
<dbReference type="InterPro" id="IPR056067">
    <property type="entry name" value="DUF7650"/>
</dbReference>
<dbReference type="InterPro" id="IPR057712">
    <property type="entry name" value="DUF7952"/>
</dbReference>
<organism evidence="8 9">
    <name type="scientific">Platanthera guangdongensis</name>
    <dbReference type="NCBI Taxonomy" id="2320717"/>
    <lineage>
        <taxon>Eukaryota</taxon>
        <taxon>Viridiplantae</taxon>
        <taxon>Streptophyta</taxon>
        <taxon>Embryophyta</taxon>
        <taxon>Tracheophyta</taxon>
        <taxon>Spermatophyta</taxon>
        <taxon>Magnoliopsida</taxon>
        <taxon>Liliopsida</taxon>
        <taxon>Asparagales</taxon>
        <taxon>Orchidaceae</taxon>
        <taxon>Orchidoideae</taxon>
        <taxon>Orchideae</taxon>
        <taxon>Orchidinae</taxon>
        <taxon>Platanthera</taxon>
    </lineage>
</organism>
<dbReference type="PANTHER" id="PTHR13859">
    <property type="entry name" value="ATROPHIN-RELATED"/>
    <property type="match status" value="1"/>
</dbReference>
<gene>
    <name evidence="8" type="ORF">KSP40_PGU010806</name>
</gene>
<dbReference type="EMBL" id="JBBWWR010000011">
    <property type="protein sequence ID" value="KAK8960087.1"/>
    <property type="molecule type" value="Genomic_DNA"/>
</dbReference>
<name>A0ABR2M7B7_9ASPA</name>
<evidence type="ECO:0000256" key="1">
    <source>
        <dbReference type="ARBA" id="ARBA00004123"/>
    </source>
</evidence>
<comment type="subcellular location">
    <subcellularLocation>
        <location evidence="1">Nucleus</location>
    </subcellularLocation>
</comment>
<feature type="region of interest" description="Disordered" evidence="5">
    <location>
        <begin position="503"/>
        <end position="554"/>
    </location>
</feature>
<proteinExistence type="predicted"/>
<feature type="domain" description="DUF7952" evidence="7">
    <location>
        <begin position="181"/>
        <end position="310"/>
    </location>
</feature>
<feature type="region of interest" description="Disordered" evidence="5">
    <location>
        <begin position="448"/>
        <end position="468"/>
    </location>
</feature>
<sequence>MDDSEQGSNRIHAAEPFDEELISSYLLEISDIYEESDLCPRVGEQYQVEIPPMETKSKLFQFIPISDDEAKMSSCDRFGIGLAIPVNWIQYAGDNIKIKCEKEEHTNGGNGHVMDGFTHLDKSKSTQVEFIDSSNQDNHVAYSANHNIGDNVQKNYASSLLQRREAGAFYPLPGSPTFSLSEAEKQSFLLGLYIFGKNLVQVKKFMETKMMGDVLSFYYGNFYRSDAYRKWSECRKIRSRRSIHGQRIFTGWRQHELLSRILNSTPTELQDTLLEASKTFNEGRATLEEFVFRLKAAVGLKVLVEAIGIGKGTYDLTVVALDQVRANQPAPLNPEIPVGRACSSLTSADIIKFLTGDFRLSKARSNDLFWEAVWPRLLARGWHSEQPKNRGPPSFKNTLVFLVPGVKKFSKKKLMRGTHFFDSVSDVLSRVASDPGLLEFDVEREKDCGGTKEENGWEAGRNGSSDHQQHCYMHPWPPNCTSECLKFTVVDTSLAQRQGSHKVMEVRSLPSVSPASCIPAADSEESGGENSSESSSDEEEDSNHNSSREKKLEVNRATQFDLLKASKPQPGRTNGYAPGYKGLVELKDEKTSEMRYHNSRRIKSAQTNYSAPPSKRRKLATCSKGFRDCRAFAFVKSARREDSGPFQEKTNLYPHAKSKPENISIILPSNHVEHKLQSQTLIDLNNLPPDAYFTETTSNELKAEEISQSSVGKQRTDDQISIQYYCDGAADGQPSAGLRRQSTRNRPPTAKALEALASGFLGTKRSGRSANSSIRPPRKARKVYEELGSADVSSSDLIMSAAGTVGEDYKRVARKGTHDLLGVP</sequence>
<dbReference type="PANTHER" id="PTHR13859:SF11">
    <property type="entry name" value="GRUNGE, ISOFORM J"/>
    <property type="match status" value="1"/>
</dbReference>
<evidence type="ECO:0000313" key="8">
    <source>
        <dbReference type="EMBL" id="KAK8960087.1"/>
    </source>
</evidence>
<protein>
    <recommendedName>
        <fullName evidence="10">SANT domain-containing protein</fullName>
    </recommendedName>
</protein>
<feature type="compositionally biased region" description="Basic and acidic residues" evidence="5">
    <location>
        <begin position="542"/>
        <end position="554"/>
    </location>
</feature>
<feature type="domain" description="DUF7650" evidence="6">
    <location>
        <begin position="348"/>
        <end position="435"/>
    </location>
</feature>
<evidence type="ECO:0008006" key="10">
    <source>
        <dbReference type="Google" id="ProtNLM"/>
    </source>
</evidence>